<dbReference type="AlphaFoldDB" id="A0A5A7R2T8"/>
<name>A0A5A7R2T8_STRAF</name>
<feature type="non-terminal residue" evidence="1">
    <location>
        <position position="1"/>
    </location>
</feature>
<gene>
    <name evidence="1" type="ORF">STAS_29118</name>
</gene>
<evidence type="ECO:0000313" key="1">
    <source>
        <dbReference type="EMBL" id="GER51706.1"/>
    </source>
</evidence>
<dbReference type="Proteomes" id="UP000325081">
    <property type="component" value="Unassembled WGS sequence"/>
</dbReference>
<reference evidence="2" key="1">
    <citation type="journal article" date="2019" name="Curr. Biol.">
        <title>Genome Sequence of Striga asiatica Provides Insight into the Evolution of Plant Parasitism.</title>
        <authorList>
            <person name="Yoshida S."/>
            <person name="Kim S."/>
            <person name="Wafula E.K."/>
            <person name="Tanskanen J."/>
            <person name="Kim Y.M."/>
            <person name="Honaas L."/>
            <person name="Yang Z."/>
            <person name="Spallek T."/>
            <person name="Conn C.E."/>
            <person name="Ichihashi Y."/>
            <person name="Cheong K."/>
            <person name="Cui S."/>
            <person name="Der J.P."/>
            <person name="Gundlach H."/>
            <person name="Jiao Y."/>
            <person name="Hori C."/>
            <person name="Ishida J.K."/>
            <person name="Kasahara H."/>
            <person name="Kiba T."/>
            <person name="Kim M.S."/>
            <person name="Koo N."/>
            <person name="Laohavisit A."/>
            <person name="Lee Y.H."/>
            <person name="Lumba S."/>
            <person name="McCourt P."/>
            <person name="Mortimer J.C."/>
            <person name="Mutuku J.M."/>
            <person name="Nomura T."/>
            <person name="Sasaki-Sekimoto Y."/>
            <person name="Seto Y."/>
            <person name="Wang Y."/>
            <person name="Wakatake T."/>
            <person name="Sakakibara H."/>
            <person name="Demura T."/>
            <person name="Yamaguchi S."/>
            <person name="Yoneyama K."/>
            <person name="Manabe R.I."/>
            <person name="Nelson D.C."/>
            <person name="Schulman A.H."/>
            <person name="Timko M.P."/>
            <person name="dePamphilis C.W."/>
            <person name="Choi D."/>
            <person name="Shirasu K."/>
        </authorList>
    </citation>
    <scope>NUCLEOTIDE SEQUENCE [LARGE SCALE GENOMIC DNA]</scope>
    <source>
        <strain evidence="2">cv. UVA1</strain>
    </source>
</reference>
<accession>A0A5A7R2T8</accession>
<keyword evidence="2" id="KW-1185">Reference proteome</keyword>
<sequence length="193" mass="22438">KERRGNHRSERRCCLKKKHNLFPLKVRSAEVANNSDCENEKHRTPMKPISISGINHKHCISKFPQLENLSNSASVPQLKSLQLKEHLGCPFPLGLVLILRHLHFRHQKHHNYHKSNHQAHRAFHDGHNRERFSYLKINVENLVIALVTVIDTIISNRICRVKRQEGDFLTTVENNFDICNFSREAKSSCTESL</sequence>
<feature type="non-terminal residue" evidence="1">
    <location>
        <position position="193"/>
    </location>
</feature>
<evidence type="ECO:0000313" key="2">
    <source>
        <dbReference type="Proteomes" id="UP000325081"/>
    </source>
</evidence>
<comment type="caution">
    <text evidence="1">The sequence shown here is derived from an EMBL/GenBank/DDBJ whole genome shotgun (WGS) entry which is preliminary data.</text>
</comment>
<proteinExistence type="predicted"/>
<dbReference type="EMBL" id="BKCP01009848">
    <property type="protein sequence ID" value="GER51706.1"/>
    <property type="molecule type" value="Genomic_DNA"/>
</dbReference>
<organism evidence="1 2">
    <name type="scientific">Striga asiatica</name>
    <name type="common">Asiatic witchweed</name>
    <name type="synonym">Buchnera asiatica</name>
    <dbReference type="NCBI Taxonomy" id="4170"/>
    <lineage>
        <taxon>Eukaryota</taxon>
        <taxon>Viridiplantae</taxon>
        <taxon>Streptophyta</taxon>
        <taxon>Embryophyta</taxon>
        <taxon>Tracheophyta</taxon>
        <taxon>Spermatophyta</taxon>
        <taxon>Magnoliopsida</taxon>
        <taxon>eudicotyledons</taxon>
        <taxon>Gunneridae</taxon>
        <taxon>Pentapetalae</taxon>
        <taxon>asterids</taxon>
        <taxon>lamiids</taxon>
        <taxon>Lamiales</taxon>
        <taxon>Orobanchaceae</taxon>
        <taxon>Buchnereae</taxon>
        <taxon>Striga</taxon>
    </lineage>
</organism>
<protein>
    <submittedName>
        <fullName evidence="1">Indole-3-acetic acid inducible 32</fullName>
    </submittedName>
</protein>